<dbReference type="GO" id="GO:0000731">
    <property type="term" value="P:DNA synthesis involved in DNA repair"/>
    <property type="evidence" value="ECO:0007669"/>
    <property type="project" value="TreeGrafter"/>
</dbReference>
<feature type="domain" description="AAA+ ATPase" evidence="7">
    <location>
        <begin position="65"/>
        <end position="181"/>
    </location>
</feature>
<dbReference type="GO" id="GO:0006261">
    <property type="term" value="P:DNA-templated DNA replication"/>
    <property type="evidence" value="ECO:0007669"/>
    <property type="project" value="TreeGrafter"/>
</dbReference>
<dbReference type="GO" id="GO:0017116">
    <property type="term" value="F:single-stranded DNA helicase activity"/>
    <property type="evidence" value="ECO:0007669"/>
    <property type="project" value="TreeGrafter"/>
</dbReference>
<evidence type="ECO:0000259" key="7">
    <source>
        <dbReference type="SMART" id="SM00382"/>
    </source>
</evidence>
<dbReference type="CDD" id="cd18139">
    <property type="entry name" value="HLD_clamp_RarA"/>
    <property type="match status" value="1"/>
</dbReference>
<dbReference type="GO" id="GO:0016887">
    <property type="term" value="F:ATP hydrolysis activity"/>
    <property type="evidence" value="ECO:0007669"/>
    <property type="project" value="InterPro"/>
</dbReference>
<comment type="function">
    <text evidence="1">DNA-dependent ATPase that plays important roles in cellular responses to stalled DNA replication processes.</text>
</comment>
<dbReference type="GO" id="GO:0003677">
    <property type="term" value="F:DNA binding"/>
    <property type="evidence" value="ECO:0007669"/>
    <property type="project" value="InterPro"/>
</dbReference>
<dbReference type="InterPro" id="IPR003593">
    <property type="entry name" value="AAA+_ATPase"/>
</dbReference>
<protein>
    <recommendedName>
        <fullName evidence="3">Replication-associated recombination protein A</fullName>
    </recommendedName>
</protein>
<dbReference type="Gene3D" id="1.10.3710.10">
    <property type="entry name" value="DNA polymerase III clamp loader subunits, C-terminal domain"/>
    <property type="match status" value="1"/>
</dbReference>
<dbReference type="InterPro" id="IPR003959">
    <property type="entry name" value="ATPase_AAA_core"/>
</dbReference>
<gene>
    <name evidence="8" type="ORF">P8935_17900</name>
</gene>
<dbReference type="GO" id="GO:0008047">
    <property type="term" value="F:enzyme activator activity"/>
    <property type="evidence" value="ECO:0007669"/>
    <property type="project" value="TreeGrafter"/>
</dbReference>
<dbReference type="RefSeq" id="WP_348261662.1">
    <property type="nucleotide sequence ID" value="NZ_CP121196.1"/>
</dbReference>
<dbReference type="AlphaFoldDB" id="A0AAU7DFG0"/>
<dbReference type="InterPro" id="IPR021886">
    <property type="entry name" value="MgsA_C"/>
</dbReference>
<dbReference type="SUPFAM" id="SSF52540">
    <property type="entry name" value="P-loop containing nucleoside triphosphate hydrolases"/>
    <property type="match status" value="1"/>
</dbReference>
<dbReference type="Gene3D" id="1.20.272.10">
    <property type="match status" value="1"/>
</dbReference>
<keyword evidence="4" id="KW-0235">DNA replication</keyword>
<evidence type="ECO:0000256" key="3">
    <source>
        <dbReference type="ARBA" id="ARBA00020776"/>
    </source>
</evidence>
<evidence type="ECO:0000313" key="8">
    <source>
        <dbReference type="EMBL" id="XBH16433.1"/>
    </source>
</evidence>
<dbReference type="Pfam" id="PF16193">
    <property type="entry name" value="AAA_assoc_2"/>
    <property type="match status" value="1"/>
</dbReference>
<dbReference type="EMBL" id="CP121196">
    <property type="protein sequence ID" value="XBH16433.1"/>
    <property type="molecule type" value="Genomic_DNA"/>
</dbReference>
<evidence type="ECO:0000256" key="2">
    <source>
        <dbReference type="ARBA" id="ARBA00008959"/>
    </source>
</evidence>
<evidence type="ECO:0000256" key="5">
    <source>
        <dbReference type="ARBA" id="ARBA00022741"/>
    </source>
</evidence>
<dbReference type="FunFam" id="1.10.8.60:FF:000029">
    <property type="entry name" value="Replication-associated recombination protein A"/>
    <property type="match status" value="1"/>
</dbReference>
<dbReference type="InterPro" id="IPR027417">
    <property type="entry name" value="P-loop_NTPase"/>
</dbReference>
<name>A0AAU7DFG0_9BACT</name>
<dbReference type="CDD" id="cd00009">
    <property type="entry name" value="AAA"/>
    <property type="match status" value="1"/>
</dbReference>
<dbReference type="Gene3D" id="3.40.50.300">
    <property type="entry name" value="P-loop containing nucleotide triphosphate hydrolases"/>
    <property type="match status" value="1"/>
</dbReference>
<sequence length="460" mass="50757">MSLFDGVPEGAERPTQGLLHAMPGAPLAERMRPRTLEEYSGQEHLLGPGKPLRVQIERDSQDAQSLGSMIFWGPPGVGKTTLAKIIAETTKANFVEFSAVMSGIKEIKQVMAAAAQAAEMHSRTILFVDEIHRFNKAQQDAFLPYVERGTIRLIGATTENPSFEIISALLSRCRVYVLQPLSEERIVALLRKAVEDKERGLGAMELSADDDALELIASYSSGDCRSAYNTLEVAAQLALEPNAAGTKHIDRALATEAVQQRVLMYDKSGEEHYNLISALHKSVRNSDPDAALYWLARMFAAGEDPLYLARRVVRMAVEDIGLAAPEALNLCLSAKEAIDFLGSPEGDLALAEAVVYLCLAPKSNSVYTAYGAVQQEIEHTRQEPVPLHLRNAPTRLMKELEYGKGYRYAHDEEGKVAEMDCLPDSLKGRSYYKPTQEGREKALAQRMEEIRKIRAGKRVG</sequence>
<dbReference type="SMART" id="SM00382">
    <property type="entry name" value="AAA"/>
    <property type="match status" value="1"/>
</dbReference>
<keyword evidence="6" id="KW-0067">ATP-binding</keyword>
<reference evidence="8" key="1">
    <citation type="submission" date="2023-03" db="EMBL/GenBank/DDBJ databases">
        <title>Edaphobacter sp.</title>
        <authorList>
            <person name="Huber K.J."/>
            <person name="Papendorf J."/>
            <person name="Pilke C."/>
            <person name="Bunk B."/>
            <person name="Sproeer C."/>
            <person name="Pester M."/>
        </authorList>
    </citation>
    <scope>NUCLEOTIDE SEQUENCE</scope>
    <source>
        <strain evidence="8">DSM 110680</strain>
    </source>
</reference>
<dbReference type="GO" id="GO:0005524">
    <property type="term" value="F:ATP binding"/>
    <property type="evidence" value="ECO:0007669"/>
    <property type="project" value="UniProtKB-KW"/>
</dbReference>
<evidence type="ECO:0000256" key="1">
    <source>
        <dbReference type="ARBA" id="ARBA00002393"/>
    </source>
</evidence>
<comment type="similarity">
    <text evidence="2">Belongs to the AAA ATPase family. RarA/MGS1/WRNIP1 subfamily.</text>
</comment>
<dbReference type="InterPro" id="IPR008921">
    <property type="entry name" value="DNA_pol3_clamp-load_cplx_C"/>
</dbReference>
<dbReference type="FunFam" id="3.40.50.300:FF:000137">
    <property type="entry name" value="Replication-associated recombination protein A"/>
    <property type="match status" value="1"/>
</dbReference>
<dbReference type="Gene3D" id="1.10.8.60">
    <property type="match status" value="1"/>
</dbReference>
<dbReference type="Pfam" id="PF12002">
    <property type="entry name" value="MgsA_C"/>
    <property type="match status" value="1"/>
</dbReference>
<dbReference type="PANTHER" id="PTHR13779">
    <property type="entry name" value="WERNER HELICASE-INTERACTING PROTEIN 1 FAMILY MEMBER"/>
    <property type="match status" value="1"/>
</dbReference>
<keyword evidence="5" id="KW-0547">Nucleotide-binding</keyword>
<accession>A0AAU7DFG0</accession>
<dbReference type="FunFam" id="1.20.272.10:FF:000001">
    <property type="entry name" value="Putative AAA family ATPase"/>
    <property type="match status" value="1"/>
</dbReference>
<dbReference type="Pfam" id="PF00004">
    <property type="entry name" value="AAA"/>
    <property type="match status" value="1"/>
</dbReference>
<dbReference type="InterPro" id="IPR051314">
    <property type="entry name" value="AAA_ATPase_RarA/MGS1/WRNIP1"/>
</dbReference>
<dbReference type="FunFam" id="1.10.3710.10:FF:000004">
    <property type="entry name" value="Putative ATPase, AAA family"/>
    <property type="match status" value="1"/>
</dbReference>
<dbReference type="PANTHER" id="PTHR13779:SF7">
    <property type="entry name" value="ATPASE WRNIP1"/>
    <property type="match status" value="1"/>
</dbReference>
<organism evidence="8">
    <name type="scientific">Telmatobacter sp. DSM 110680</name>
    <dbReference type="NCBI Taxonomy" id="3036704"/>
    <lineage>
        <taxon>Bacteria</taxon>
        <taxon>Pseudomonadati</taxon>
        <taxon>Acidobacteriota</taxon>
        <taxon>Terriglobia</taxon>
        <taxon>Terriglobales</taxon>
        <taxon>Acidobacteriaceae</taxon>
        <taxon>Telmatobacter</taxon>
    </lineage>
</organism>
<dbReference type="SUPFAM" id="SSF48019">
    <property type="entry name" value="post-AAA+ oligomerization domain-like"/>
    <property type="match status" value="1"/>
</dbReference>
<evidence type="ECO:0000256" key="4">
    <source>
        <dbReference type="ARBA" id="ARBA00022705"/>
    </source>
</evidence>
<evidence type="ECO:0000256" key="6">
    <source>
        <dbReference type="ARBA" id="ARBA00022840"/>
    </source>
</evidence>
<dbReference type="InterPro" id="IPR032423">
    <property type="entry name" value="AAA_assoc_2"/>
</dbReference>
<proteinExistence type="inferred from homology"/>